<dbReference type="GeneID" id="91095149"/>
<feature type="transmembrane region" description="Helical" evidence="1">
    <location>
        <begin position="18"/>
        <end position="39"/>
    </location>
</feature>
<keyword evidence="1" id="KW-0472">Membrane</keyword>
<proteinExistence type="predicted"/>
<dbReference type="EMBL" id="CP144102">
    <property type="protein sequence ID" value="WWC89555.1"/>
    <property type="molecule type" value="Genomic_DNA"/>
</dbReference>
<evidence type="ECO:0000313" key="2">
    <source>
        <dbReference type="EMBL" id="WWC89555.1"/>
    </source>
</evidence>
<gene>
    <name evidence="2" type="ORF">L201_004479</name>
</gene>
<keyword evidence="1" id="KW-1133">Transmembrane helix</keyword>
<keyword evidence="3" id="KW-1185">Reference proteome</keyword>
<sequence>MILSLIDTSYWIVQNIQYLIALIFGCTTILFSVAAWYIFKWLIPSPLSLIPFWSTKLISTSTSKHVRKPRNARSKGDIKPSTTERKIITRSTTTRKRQIARSRSSVFDGLGTLISSTIGSALILCSIASSLICAYSLTEKGCHTLRHLGLIEWLPWKEGLKCYKTRWDWFADLLGEVILTVLQKQDFGQNSIKGM</sequence>
<dbReference type="AlphaFoldDB" id="A0AAX4JYA1"/>
<name>A0AAX4JYA1_9TREE</name>
<feature type="transmembrane region" description="Helical" evidence="1">
    <location>
        <begin position="113"/>
        <end position="137"/>
    </location>
</feature>
<dbReference type="RefSeq" id="XP_066076318.1">
    <property type="nucleotide sequence ID" value="XM_066220221.1"/>
</dbReference>
<protein>
    <submittedName>
        <fullName evidence="2">Uncharacterized protein</fullName>
    </submittedName>
</protein>
<evidence type="ECO:0000313" key="3">
    <source>
        <dbReference type="Proteomes" id="UP001355207"/>
    </source>
</evidence>
<reference evidence="2 3" key="1">
    <citation type="submission" date="2024-01" db="EMBL/GenBank/DDBJ databases">
        <title>Comparative genomics of Cryptococcus and Kwoniella reveals pathogenesis evolution and contrasting modes of karyotype evolution via chromosome fusion or intercentromeric recombination.</title>
        <authorList>
            <person name="Coelho M.A."/>
            <person name="David-Palma M."/>
            <person name="Shea T."/>
            <person name="Bowers K."/>
            <person name="McGinley-Smith S."/>
            <person name="Mohammad A.W."/>
            <person name="Gnirke A."/>
            <person name="Yurkov A.M."/>
            <person name="Nowrousian M."/>
            <person name="Sun S."/>
            <person name="Cuomo C.A."/>
            <person name="Heitman J."/>
        </authorList>
    </citation>
    <scope>NUCLEOTIDE SEQUENCE [LARGE SCALE GENOMIC DNA]</scope>
    <source>
        <strain evidence="2 3">CBS 6074</strain>
    </source>
</reference>
<organism evidence="2 3">
    <name type="scientific">Kwoniella dendrophila CBS 6074</name>
    <dbReference type="NCBI Taxonomy" id="1295534"/>
    <lineage>
        <taxon>Eukaryota</taxon>
        <taxon>Fungi</taxon>
        <taxon>Dikarya</taxon>
        <taxon>Basidiomycota</taxon>
        <taxon>Agaricomycotina</taxon>
        <taxon>Tremellomycetes</taxon>
        <taxon>Tremellales</taxon>
        <taxon>Cryptococcaceae</taxon>
        <taxon>Kwoniella</taxon>
    </lineage>
</organism>
<dbReference type="Proteomes" id="UP001355207">
    <property type="component" value="Chromosome 5"/>
</dbReference>
<evidence type="ECO:0000256" key="1">
    <source>
        <dbReference type="SAM" id="Phobius"/>
    </source>
</evidence>
<keyword evidence="1" id="KW-0812">Transmembrane</keyword>
<accession>A0AAX4JYA1</accession>